<sequence>MLNVLILRLLMWNLRNDDDFFSGRRALDASVSCLPDNSNGVSGDQNNNLVLNTPPPINPIQAALATIQETLANIQAEVRTHSTEIASLKRREGTSQPRTDELTIQPRPHLEPNNTPYGKLIRIEFLKFSGDDVKDWVYRCKQFFKKYLDNTTWEHFEVEVVKKFGVLYDDPIIELKNLKQTGSVQTYQEAFKALLNRVDLPELVAASMFMRGLKPEVGTPMRMFQVTTLGETYRLARMQEATNTILKPTYNTPLLPTPKQSTTTYVSKVVTTPVKSNSVGQ</sequence>
<feature type="region of interest" description="Disordered" evidence="1">
    <location>
        <begin position="89"/>
        <end position="113"/>
    </location>
</feature>
<dbReference type="InterPro" id="IPR005162">
    <property type="entry name" value="Retrotrans_gag_dom"/>
</dbReference>
<dbReference type="EMBL" id="BKCJ010010330">
    <property type="protein sequence ID" value="GEU91094.1"/>
    <property type="molecule type" value="Genomic_DNA"/>
</dbReference>
<feature type="compositionally biased region" description="Basic and acidic residues" evidence="1">
    <location>
        <begin position="89"/>
        <end position="101"/>
    </location>
</feature>
<name>A0A6L2P2P4_TANCI</name>
<dbReference type="AlphaFoldDB" id="A0A6L2P2P4"/>
<gene>
    <name evidence="3" type="ORF">Tci_063072</name>
</gene>
<dbReference type="Pfam" id="PF03732">
    <property type="entry name" value="Retrotrans_gag"/>
    <property type="match status" value="1"/>
</dbReference>
<proteinExistence type="predicted"/>
<protein>
    <recommendedName>
        <fullName evidence="2">Retrotransposon gag domain-containing protein</fullName>
    </recommendedName>
</protein>
<feature type="domain" description="Retrotransposon gag" evidence="2">
    <location>
        <begin position="146"/>
        <end position="215"/>
    </location>
</feature>
<evidence type="ECO:0000259" key="2">
    <source>
        <dbReference type="Pfam" id="PF03732"/>
    </source>
</evidence>
<reference evidence="3" key="1">
    <citation type="journal article" date="2019" name="Sci. Rep.">
        <title>Draft genome of Tanacetum cinerariifolium, the natural source of mosquito coil.</title>
        <authorList>
            <person name="Yamashiro T."/>
            <person name="Shiraishi A."/>
            <person name="Satake H."/>
            <person name="Nakayama K."/>
        </authorList>
    </citation>
    <scope>NUCLEOTIDE SEQUENCE</scope>
</reference>
<feature type="non-terminal residue" evidence="3">
    <location>
        <position position="281"/>
    </location>
</feature>
<organism evidence="3">
    <name type="scientific">Tanacetum cinerariifolium</name>
    <name type="common">Dalmatian daisy</name>
    <name type="synonym">Chrysanthemum cinerariifolium</name>
    <dbReference type="NCBI Taxonomy" id="118510"/>
    <lineage>
        <taxon>Eukaryota</taxon>
        <taxon>Viridiplantae</taxon>
        <taxon>Streptophyta</taxon>
        <taxon>Embryophyta</taxon>
        <taxon>Tracheophyta</taxon>
        <taxon>Spermatophyta</taxon>
        <taxon>Magnoliopsida</taxon>
        <taxon>eudicotyledons</taxon>
        <taxon>Gunneridae</taxon>
        <taxon>Pentapetalae</taxon>
        <taxon>asterids</taxon>
        <taxon>campanulids</taxon>
        <taxon>Asterales</taxon>
        <taxon>Asteraceae</taxon>
        <taxon>Asteroideae</taxon>
        <taxon>Anthemideae</taxon>
        <taxon>Anthemidinae</taxon>
        <taxon>Tanacetum</taxon>
    </lineage>
</organism>
<comment type="caution">
    <text evidence="3">The sequence shown here is derived from an EMBL/GenBank/DDBJ whole genome shotgun (WGS) entry which is preliminary data.</text>
</comment>
<accession>A0A6L2P2P4</accession>
<evidence type="ECO:0000256" key="1">
    <source>
        <dbReference type="SAM" id="MobiDB-lite"/>
    </source>
</evidence>
<evidence type="ECO:0000313" key="3">
    <source>
        <dbReference type="EMBL" id="GEU91094.1"/>
    </source>
</evidence>